<evidence type="ECO:0000256" key="3">
    <source>
        <dbReference type="ARBA" id="ARBA00022692"/>
    </source>
</evidence>
<dbReference type="EMBL" id="NXLX01000003">
    <property type="protein sequence ID" value="RDU74327.1"/>
    <property type="molecule type" value="Genomic_DNA"/>
</dbReference>
<proteinExistence type="inferred from homology"/>
<evidence type="ECO:0000256" key="4">
    <source>
        <dbReference type="ARBA" id="ARBA00022989"/>
    </source>
</evidence>
<feature type="transmembrane region" description="Helical" evidence="6">
    <location>
        <begin position="127"/>
        <end position="144"/>
    </location>
</feature>
<name>A0A3D8JA15_9HELI</name>
<sequence length="245" mass="27165">MLEWLAQPEAWGALITLTLLEIILGIDNIIFIAIAVAKLPKQQQNKARILGLFLAMFTRIALLFSIAWIITLQTPIIKTSLISLSGKDIFLIAGGIFLIYKGILELKNLSLHTNEEISPQSNTKNTSFLTCVLQIAILDIVFSLDSVITAVGMLQNTITNPKEITLLASIAIIIAVFIMIFVSGYISDFINKNPSIKLLALCILILIGINLIADGLSYHISKNYIYAIMGFSFFVECIRIYKDKN</sequence>
<feature type="transmembrane region" description="Helical" evidence="6">
    <location>
        <begin position="12"/>
        <end position="37"/>
    </location>
</feature>
<evidence type="ECO:0000256" key="1">
    <source>
        <dbReference type="ARBA" id="ARBA00004141"/>
    </source>
</evidence>
<keyword evidence="3 6" id="KW-0812">Transmembrane</keyword>
<dbReference type="Proteomes" id="UP000256695">
    <property type="component" value="Unassembled WGS sequence"/>
</dbReference>
<gene>
    <name evidence="7" type="ORF">CQA57_02280</name>
</gene>
<dbReference type="Pfam" id="PF03741">
    <property type="entry name" value="TerC"/>
    <property type="match status" value="1"/>
</dbReference>
<accession>A0A3D8JA15</accession>
<evidence type="ECO:0000313" key="8">
    <source>
        <dbReference type="Proteomes" id="UP000256695"/>
    </source>
</evidence>
<dbReference type="AlphaFoldDB" id="A0A3D8JA15"/>
<reference evidence="7 8" key="1">
    <citation type="submission" date="2018-04" db="EMBL/GenBank/DDBJ databases">
        <title>Novel Campyloabacter and Helicobacter Species and Strains.</title>
        <authorList>
            <person name="Mannion A.J."/>
            <person name="Shen Z."/>
            <person name="Fox J.G."/>
        </authorList>
    </citation>
    <scope>NUCLEOTIDE SEQUENCE [LARGE SCALE GENOMIC DNA]</scope>
    <source>
        <strain evidence="7 8">MIT 04-9362</strain>
    </source>
</reference>
<feature type="transmembrane region" description="Helical" evidence="6">
    <location>
        <begin position="49"/>
        <end position="69"/>
    </location>
</feature>
<keyword evidence="4 6" id="KW-1133">Transmembrane helix</keyword>
<evidence type="ECO:0000256" key="2">
    <source>
        <dbReference type="ARBA" id="ARBA00007511"/>
    </source>
</evidence>
<keyword evidence="5 6" id="KW-0472">Membrane</keyword>
<keyword evidence="8" id="KW-1185">Reference proteome</keyword>
<evidence type="ECO:0008006" key="9">
    <source>
        <dbReference type="Google" id="ProtNLM"/>
    </source>
</evidence>
<protein>
    <recommendedName>
        <fullName evidence="9">TerC family protein</fullName>
    </recommendedName>
</protein>
<feature type="transmembrane region" description="Helical" evidence="6">
    <location>
        <begin position="224"/>
        <end position="241"/>
    </location>
</feature>
<feature type="transmembrane region" description="Helical" evidence="6">
    <location>
        <begin position="164"/>
        <end position="186"/>
    </location>
</feature>
<dbReference type="PANTHER" id="PTHR30238">
    <property type="entry name" value="MEMBRANE BOUND PREDICTED REDOX MODULATOR"/>
    <property type="match status" value="1"/>
</dbReference>
<comment type="subcellular location">
    <subcellularLocation>
        <location evidence="1">Membrane</location>
        <topology evidence="1">Multi-pass membrane protein</topology>
    </subcellularLocation>
</comment>
<evidence type="ECO:0000256" key="5">
    <source>
        <dbReference type="ARBA" id="ARBA00023136"/>
    </source>
</evidence>
<dbReference type="RefSeq" id="WP_115578622.1">
    <property type="nucleotide sequence ID" value="NZ_NXLX01000003.1"/>
</dbReference>
<comment type="similarity">
    <text evidence="2">Belongs to the TerC family.</text>
</comment>
<evidence type="ECO:0000256" key="6">
    <source>
        <dbReference type="SAM" id="Phobius"/>
    </source>
</evidence>
<dbReference type="GO" id="GO:0016020">
    <property type="term" value="C:membrane"/>
    <property type="evidence" value="ECO:0007669"/>
    <property type="project" value="UniProtKB-SubCell"/>
</dbReference>
<feature type="transmembrane region" description="Helical" evidence="6">
    <location>
        <begin position="198"/>
        <end position="218"/>
    </location>
</feature>
<evidence type="ECO:0000313" key="7">
    <source>
        <dbReference type="EMBL" id="RDU74327.1"/>
    </source>
</evidence>
<feature type="transmembrane region" description="Helical" evidence="6">
    <location>
        <begin position="89"/>
        <end position="106"/>
    </location>
</feature>
<organism evidence="7 8">
    <name type="scientific">Helicobacter anseris</name>
    <dbReference type="NCBI Taxonomy" id="375926"/>
    <lineage>
        <taxon>Bacteria</taxon>
        <taxon>Pseudomonadati</taxon>
        <taxon>Campylobacterota</taxon>
        <taxon>Epsilonproteobacteria</taxon>
        <taxon>Campylobacterales</taxon>
        <taxon>Helicobacteraceae</taxon>
        <taxon>Helicobacter</taxon>
    </lineage>
</organism>
<dbReference type="OrthoDB" id="9805314at2"/>
<comment type="caution">
    <text evidence="7">The sequence shown here is derived from an EMBL/GenBank/DDBJ whole genome shotgun (WGS) entry which is preliminary data.</text>
</comment>
<dbReference type="PANTHER" id="PTHR30238:SF4">
    <property type="entry name" value="SLL1022 PROTEIN"/>
    <property type="match status" value="1"/>
</dbReference>
<dbReference type="InterPro" id="IPR005496">
    <property type="entry name" value="Integral_membrane_TerC"/>
</dbReference>